<organism evidence="1 2">
    <name type="scientific">Senna tora</name>
    <dbReference type="NCBI Taxonomy" id="362788"/>
    <lineage>
        <taxon>Eukaryota</taxon>
        <taxon>Viridiplantae</taxon>
        <taxon>Streptophyta</taxon>
        <taxon>Embryophyta</taxon>
        <taxon>Tracheophyta</taxon>
        <taxon>Spermatophyta</taxon>
        <taxon>Magnoliopsida</taxon>
        <taxon>eudicotyledons</taxon>
        <taxon>Gunneridae</taxon>
        <taxon>Pentapetalae</taxon>
        <taxon>rosids</taxon>
        <taxon>fabids</taxon>
        <taxon>Fabales</taxon>
        <taxon>Fabaceae</taxon>
        <taxon>Caesalpinioideae</taxon>
        <taxon>Cassia clade</taxon>
        <taxon>Senna</taxon>
    </lineage>
</organism>
<evidence type="ECO:0000313" key="1">
    <source>
        <dbReference type="EMBL" id="KAF7808390.1"/>
    </source>
</evidence>
<sequence length="49" mass="5919">MGEWENTPYYFVSEGERTRRLRSCRRRRRVLPELPPPEWVAVDRDLAAT</sequence>
<proteinExistence type="predicted"/>
<accession>A0A834SPQ8</accession>
<reference evidence="1" key="1">
    <citation type="submission" date="2020-09" db="EMBL/GenBank/DDBJ databases">
        <title>Genome-Enabled Discovery of Anthraquinone Biosynthesis in Senna tora.</title>
        <authorList>
            <person name="Kang S.-H."/>
            <person name="Pandey R.P."/>
            <person name="Lee C.-M."/>
            <person name="Sim J.-S."/>
            <person name="Jeong J.-T."/>
            <person name="Choi B.-S."/>
            <person name="Jung M."/>
            <person name="Ginzburg D."/>
            <person name="Zhao K."/>
            <person name="Won S.Y."/>
            <person name="Oh T.-J."/>
            <person name="Yu Y."/>
            <person name="Kim N.-H."/>
            <person name="Lee O.R."/>
            <person name="Lee T.-H."/>
            <person name="Bashyal P."/>
            <person name="Kim T.-S."/>
            <person name="Lee W.-H."/>
            <person name="Kawkins C."/>
            <person name="Kim C.-K."/>
            <person name="Kim J.S."/>
            <person name="Ahn B.O."/>
            <person name="Rhee S.Y."/>
            <person name="Sohng J.K."/>
        </authorList>
    </citation>
    <scope>NUCLEOTIDE SEQUENCE</scope>
    <source>
        <tissue evidence="1">Leaf</tissue>
    </source>
</reference>
<dbReference type="EMBL" id="JAAIUW010000011">
    <property type="protein sequence ID" value="KAF7808390.1"/>
    <property type="molecule type" value="Genomic_DNA"/>
</dbReference>
<name>A0A834SPQ8_9FABA</name>
<evidence type="ECO:0000313" key="2">
    <source>
        <dbReference type="Proteomes" id="UP000634136"/>
    </source>
</evidence>
<protein>
    <submittedName>
        <fullName evidence="1">Uncharacterized protein</fullName>
    </submittedName>
</protein>
<dbReference type="AlphaFoldDB" id="A0A834SPQ8"/>
<gene>
    <name evidence="1" type="ORF">G2W53_035133</name>
</gene>
<comment type="caution">
    <text evidence="1">The sequence shown here is derived from an EMBL/GenBank/DDBJ whole genome shotgun (WGS) entry which is preliminary data.</text>
</comment>
<keyword evidence="2" id="KW-1185">Reference proteome</keyword>
<dbReference type="Proteomes" id="UP000634136">
    <property type="component" value="Unassembled WGS sequence"/>
</dbReference>